<dbReference type="GO" id="GO:0008840">
    <property type="term" value="F:4-hydroxy-tetrahydrodipicolinate synthase activity"/>
    <property type="evidence" value="ECO:0007669"/>
    <property type="project" value="UniProtKB-UniRule"/>
</dbReference>
<comment type="function">
    <text evidence="1 11">Catalyzes the condensation of (S)-aspartate-beta-semialdehyde [(S)-ASA] and pyruvate to 4-hydroxy-tetrahydrodipicolinate (HTPA).</text>
</comment>
<evidence type="ECO:0000256" key="3">
    <source>
        <dbReference type="ARBA" id="ARBA00012086"/>
    </source>
</evidence>
<comment type="caution">
    <text evidence="11">Was originally thought to be a dihydrodipicolinate synthase (DHDPS), catalyzing the condensation of (S)-aspartate-beta-semialdehyde [(S)-ASA] and pyruvate to dihydrodipicolinate (DHDP). However, it was shown in E.coli that the product of the enzymatic reaction is not dihydrodipicolinate but in fact (4S)-4-hydroxy-2,3,4,5-tetrahydro-(2S)-dipicolinic acid (HTPA), and that the consecutive dehydration reaction leading to DHDP is not spontaneous but catalyzed by DapB.</text>
</comment>
<dbReference type="OrthoDB" id="350860at2157"/>
<keyword evidence="6 11" id="KW-0220">Diaminopimelate biosynthesis</keyword>
<dbReference type="SUPFAM" id="SSF51569">
    <property type="entry name" value="Aldolase"/>
    <property type="match status" value="1"/>
</dbReference>
<dbReference type="Proteomes" id="UP000199215">
    <property type="component" value="Unassembled WGS sequence"/>
</dbReference>
<dbReference type="GO" id="GO:0008675">
    <property type="term" value="F:2-dehydro-3-deoxy-phosphogluconate aldolase activity"/>
    <property type="evidence" value="ECO:0007669"/>
    <property type="project" value="UniProtKB-ARBA"/>
</dbReference>
<keyword evidence="4 11" id="KW-0963">Cytoplasm</keyword>
<evidence type="ECO:0000256" key="8">
    <source>
        <dbReference type="ARBA" id="ARBA00023239"/>
    </source>
</evidence>
<dbReference type="Gene3D" id="3.20.20.70">
    <property type="entry name" value="Aldolase class I"/>
    <property type="match status" value="1"/>
</dbReference>
<evidence type="ECO:0000256" key="12">
    <source>
        <dbReference type="PIRSR" id="PIRSR001365-1"/>
    </source>
</evidence>
<dbReference type="SMART" id="SM01130">
    <property type="entry name" value="DHDPS"/>
    <property type="match status" value="1"/>
</dbReference>
<dbReference type="CDD" id="cd00408">
    <property type="entry name" value="DHDPS-like"/>
    <property type="match status" value="1"/>
</dbReference>
<evidence type="ECO:0000256" key="9">
    <source>
        <dbReference type="ARBA" id="ARBA00023270"/>
    </source>
</evidence>
<evidence type="ECO:0000256" key="5">
    <source>
        <dbReference type="ARBA" id="ARBA00022605"/>
    </source>
</evidence>
<dbReference type="EC" id="4.3.3.7" evidence="3 11"/>
<keyword evidence="8 11" id="KW-0456">Lyase</keyword>
<comment type="catalytic activity">
    <reaction evidence="10 11">
        <text>L-aspartate 4-semialdehyde + pyruvate = (2S,4S)-4-hydroxy-2,3,4,5-tetrahydrodipicolinate + H2O + H(+)</text>
        <dbReference type="Rhea" id="RHEA:34171"/>
        <dbReference type="ChEBI" id="CHEBI:15361"/>
        <dbReference type="ChEBI" id="CHEBI:15377"/>
        <dbReference type="ChEBI" id="CHEBI:15378"/>
        <dbReference type="ChEBI" id="CHEBI:67139"/>
        <dbReference type="ChEBI" id="CHEBI:537519"/>
        <dbReference type="EC" id="4.3.3.7"/>
    </reaction>
</comment>
<feature type="binding site" evidence="11 13">
    <location>
        <position position="205"/>
    </location>
    <ligand>
        <name>pyruvate</name>
        <dbReference type="ChEBI" id="CHEBI:15361"/>
    </ligand>
</feature>
<evidence type="ECO:0000313" key="15">
    <source>
        <dbReference type="Proteomes" id="UP000199215"/>
    </source>
</evidence>
<evidence type="ECO:0000256" key="10">
    <source>
        <dbReference type="ARBA" id="ARBA00047836"/>
    </source>
</evidence>
<feature type="binding site" evidence="11 13">
    <location>
        <position position="48"/>
    </location>
    <ligand>
        <name>pyruvate</name>
        <dbReference type="ChEBI" id="CHEBI:15361"/>
    </ligand>
</feature>
<evidence type="ECO:0000313" key="14">
    <source>
        <dbReference type="EMBL" id="SEH42847.1"/>
    </source>
</evidence>
<dbReference type="InterPro" id="IPR002220">
    <property type="entry name" value="DapA-like"/>
</dbReference>
<gene>
    <name evidence="11" type="primary">dapA</name>
    <name evidence="14" type="ORF">SAMN05192561_101956</name>
</gene>
<protein>
    <recommendedName>
        <fullName evidence="3 11">4-hydroxy-tetrahydrodipicolinate synthase</fullName>
        <shortName evidence="11">HTPA synthase</shortName>
        <ecNumber evidence="3 11">4.3.3.7</ecNumber>
    </recommendedName>
</protein>
<dbReference type="PRINTS" id="PR00146">
    <property type="entry name" value="DHPICSNTHASE"/>
</dbReference>
<evidence type="ECO:0000256" key="2">
    <source>
        <dbReference type="ARBA" id="ARBA00005120"/>
    </source>
</evidence>
<reference evidence="14 15" key="1">
    <citation type="submission" date="2016-10" db="EMBL/GenBank/DDBJ databases">
        <authorList>
            <person name="de Groot N.N."/>
        </authorList>
    </citation>
    <scope>NUCLEOTIDE SEQUENCE [LARGE SCALE GENOMIC DNA]</scope>
    <source>
        <strain evidence="14 15">IBRC-M10418</strain>
    </source>
</reference>
<dbReference type="GO" id="GO:0009089">
    <property type="term" value="P:lysine biosynthetic process via diaminopimelate"/>
    <property type="evidence" value="ECO:0007669"/>
    <property type="project" value="UniProtKB-UniRule"/>
</dbReference>
<evidence type="ECO:0000256" key="7">
    <source>
        <dbReference type="ARBA" id="ARBA00023154"/>
    </source>
</evidence>
<keyword evidence="15" id="KW-1185">Reference proteome</keyword>
<dbReference type="AlphaFoldDB" id="A0A1H6I242"/>
<evidence type="ECO:0000256" key="13">
    <source>
        <dbReference type="PIRSR" id="PIRSR001365-2"/>
    </source>
</evidence>
<dbReference type="GO" id="GO:0005737">
    <property type="term" value="C:cytoplasm"/>
    <property type="evidence" value="ECO:0007669"/>
    <property type="project" value="UniProtKB-SubCell"/>
</dbReference>
<proteinExistence type="inferred from homology"/>
<evidence type="ECO:0000256" key="4">
    <source>
        <dbReference type="ARBA" id="ARBA00022490"/>
    </source>
</evidence>
<comment type="similarity">
    <text evidence="11">Belongs to the DapA family.</text>
</comment>
<dbReference type="EMBL" id="FNWU01000001">
    <property type="protein sequence ID" value="SEH42847.1"/>
    <property type="molecule type" value="Genomic_DNA"/>
</dbReference>
<evidence type="ECO:0000256" key="6">
    <source>
        <dbReference type="ARBA" id="ARBA00022915"/>
    </source>
</evidence>
<dbReference type="STRING" id="1267564.SAMN05192561_101956"/>
<dbReference type="PIRSF" id="PIRSF001365">
    <property type="entry name" value="DHDPS"/>
    <property type="match status" value="1"/>
</dbReference>
<dbReference type="HAMAP" id="MF_00418">
    <property type="entry name" value="DapA"/>
    <property type="match status" value="1"/>
</dbReference>
<organism evidence="14 15">
    <name type="scientific">Halopenitus malekzadehii</name>
    <dbReference type="NCBI Taxonomy" id="1267564"/>
    <lineage>
        <taxon>Archaea</taxon>
        <taxon>Methanobacteriati</taxon>
        <taxon>Methanobacteriota</taxon>
        <taxon>Stenosarchaea group</taxon>
        <taxon>Halobacteria</taxon>
        <taxon>Halobacteriales</taxon>
        <taxon>Haloferacaceae</taxon>
        <taxon>Halopenitus</taxon>
    </lineage>
</organism>
<sequence length="293" mass="31396">MSDITEGVFPPIVTPFDDDGEVDYESLADNVDRLERNGVSGITSCGSTGERSTLRPQEHRDVIEFTVEHASTPVIAGTGSSSTWEAIELTQHAANVGADAAMVHAPYYSAPSDDDVVRHYREVANAAEIPILLYNYPAAFGFNLAPDVVVELAAHPNVVGIKDSLGDLRQIHELIRRTEETDFDVISGWDSLAWPAINAGATGLIGISGNVFPGALAELVAAARDGDRETASEIHREVIALEDALVVKNPQITVKAALAYMGHAPANVRAPQYELDPDQREQVVAAVDAFRSG</sequence>
<feature type="site" description="Part of a proton relay during catalysis" evidence="11">
    <location>
        <position position="47"/>
    </location>
</feature>
<dbReference type="InterPro" id="IPR013785">
    <property type="entry name" value="Aldolase_TIM"/>
</dbReference>
<feature type="site" description="Part of a proton relay during catalysis" evidence="11">
    <location>
        <position position="108"/>
    </location>
</feature>
<feature type="active site" description="Schiff-base intermediate with substrate" evidence="11 12">
    <location>
        <position position="162"/>
    </location>
</feature>
<dbReference type="PANTHER" id="PTHR12128">
    <property type="entry name" value="DIHYDRODIPICOLINATE SYNTHASE"/>
    <property type="match status" value="1"/>
</dbReference>
<dbReference type="NCBIfam" id="TIGR00674">
    <property type="entry name" value="dapA"/>
    <property type="match status" value="1"/>
</dbReference>
<dbReference type="UniPathway" id="UPA00034">
    <property type="reaction ID" value="UER00017"/>
</dbReference>
<feature type="active site" description="Proton donor/acceptor" evidence="11 12">
    <location>
        <position position="134"/>
    </location>
</feature>
<dbReference type="InterPro" id="IPR005263">
    <property type="entry name" value="DapA"/>
</dbReference>
<dbReference type="RefSeq" id="WP_092814961.1">
    <property type="nucleotide sequence ID" value="NZ_FNWU01000001.1"/>
</dbReference>
<keyword evidence="9 11" id="KW-0704">Schiff base</keyword>
<dbReference type="Pfam" id="PF00701">
    <property type="entry name" value="DHDPS"/>
    <property type="match status" value="1"/>
</dbReference>
<name>A0A1H6I242_9EURY</name>
<comment type="subcellular location">
    <subcellularLocation>
        <location evidence="11">Cytoplasm</location>
    </subcellularLocation>
</comment>
<keyword evidence="7 11" id="KW-0457">Lysine biosynthesis</keyword>
<dbReference type="GO" id="GO:0019877">
    <property type="term" value="P:diaminopimelate biosynthetic process"/>
    <property type="evidence" value="ECO:0007669"/>
    <property type="project" value="UniProtKB-UniRule"/>
</dbReference>
<keyword evidence="5 11" id="KW-0028">Amino-acid biosynthesis</keyword>
<evidence type="ECO:0000256" key="1">
    <source>
        <dbReference type="ARBA" id="ARBA00003294"/>
    </source>
</evidence>
<comment type="subunit">
    <text evidence="11">Homotetramer; dimer of dimers.</text>
</comment>
<evidence type="ECO:0000256" key="11">
    <source>
        <dbReference type="HAMAP-Rule" id="MF_00418"/>
    </source>
</evidence>
<dbReference type="PANTHER" id="PTHR12128:SF66">
    <property type="entry name" value="4-HYDROXY-2-OXOGLUTARATE ALDOLASE, MITOCHONDRIAL"/>
    <property type="match status" value="1"/>
</dbReference>
<accession>A0A1H6I242</accession>
<comment type="pathway">
    <text evidence="2 11">Amino-acid biosynthesis; L-lysine biosynthesis via DAP pathway; (S)-tetrahydrodipicolinate from L-aspartate: step 3/4.</text>
</comment>